<feature type="region of interest" description="Disordered" evidence="1">
    <location>
        <begin position="140"/>
        <end position="165"/>
    </location>
</feature>
<keyword evidence="2" id="KW-0472">Membrane</keyword>
<dbReference type="EMBL" id="QSKF01000001">
    <property type="protein sequence ID" value="RHE41759.1"/>
    <property type="molecule type" value="Genomic_DNA"/>
</dbReference>
<reference evidence="3 4" key="1">
    <citation type="submission" date="2018-08" db="EMBL/GenBank/DDBJ databases">
        <title>A genome reference for cultivated species of the human gut microbiota.</title>
        <authorList>
            <person name="Zou Y."/>
            <person name="Xue W."/>
            <person name="Luo G."/>
        </authorList>
    </citation>
    <scope>NUCLEOTIDE SEQUENCE [LARGE SCALE GENOMIC DNA]</scope>
    <source>
        <strain evidence="3 4">AM28-23</strain>
    </source>
</reference>
<gene>
    <name evidence="3" type="ORF">DW740_00095</name>
</gene>
<sequence>MLHILWILIKFILMFLAILLGLVVLVLLLILFCPIRYQASAAKEGVSFFDASASARISWLFGGISFRLDYKDRNTGYELRILGIPVFRLLNYLRERKKKRQRTAGISKTNGQTLIPEDSIDVRTYKSLPDSQAFTDTFHTANSVSGEDSPTDSSTDEFSNTTDSEDQQRLIRKIENLCYSLGRKLRALFETLQRFWQKLCGIPKNIENFTLTIKNICDKINMFRDFLEHPQVKAAIALVKDHFIKLLRHVFPTKIQGKLTMGSTDPSVTGSVLAVLGMTIPLHKNCISVTPVFEDKNILEGNISMKGRIYGVFLIKTALELYFNKNIKYVIRRWKHKHKED</sequence>
<dbReference type="RefSeq" id="WP_118049861.1">
    <property type="nucleotide sequence ID" value="NZ_CABJFK010000001.1"/>
</dbReference>
<dbReference type="AlphaFoldDB" id="A0A414JB23"/>
<evidence type="ECO:0000256" key="1">
    <source>
        <dbReference type="SAM" id="MobiDB-lite"/>
    </source>
</evidence>
<keyword evidence="2" id="KW-1133">Transmembrane helix</keyword>
<proteinExistence type="predicted"/>
<evidence type="ECO:0000313" key="3">
    <source>
        <dbReference type="EMBL" id="RHE41759.1"/>
    </source>
</evidence>
<feature type="compositionally biased region" description="Polar residues" evidence="1">
    <location>
        <begin position="140"/>
        <end position="162"/>
    </location>
</feature>
<dbReference type="InterPro" id="IPR021338">
    <property type="entry name" value="DUF2953"/>
</dbReference>
<name>A0A414JB23_9FIRM</name>
<protein>
    <submittedName>
        <fullName evidence="3">DUF2953 domain-containing protein</fullName>
    </submittedName>
</protein>
<evidence type="ECO:0000256" key="2">
    <source>
        <dbReference type="SAM" id="Phobius"/>
    </source>
</evidence>
<dbReference type="Pfam" id="PF11167">
    <property type="entry name" value="DUF2953"/>
    <property type="match status" value="1"/>
</dbReference>
<evidence type="ECO:0000313" key="4">
    <source>
        <dbReference type="Proteomes" id="UP000283745"/>
    </source>
</evidence>
<comment type="caution">
    <text evidence="3">The sequence shown here is derived from an EMBL/GenBank/DDBJ whole genome shotgun (WGS) entry which is preliminary data.</text>
</comment>
<keyword evidence="2" id="KW-0812">Transmembrane</keyword>
<dbReference type="Proteomes" id="UP000283745">
    <property type="component" value="Unassembled WGS sequence"/>
</dbReference>
<accession>A0A414JB23</accession>
<organism evidence="3 4">
    <name type="scientific">Blautia obeum</name>
    <dbReference type="NCBI Taxonomy" id="40520"/>
    <lineage>
        <taxon>Bacteria</taxon>
        <taxon>Bacillati</taxon>
        <taxon>Bacillota</taxon>
        <taxon>Clostridia</taxon>
        <taxon>Lachnospirales</taxon>
        <taxon>Lachnospiraceae</taxon>
        <taxon>Blautia</taxon>
    </lineage>
</organism>
<feature type="transmembrane region" description="Helical" evidence="2">
    <location>
        <begin position="6"/>
        <end position="33"/>
    </location>
</feature>